<evidence type="ECO:0000313" key="6">
    <source>
        <dbReference type="Proteomes" id="UP000482653"/>
    </source>
</evidence>
<dbReference type="EMBL" id="VVYX01000023">
    <property type="protein sequence ID" value="KAA5416644.1"/>
    <property type="molecule type" value="Genomic_DNA"/>
</dbReference>
<accession>A0A5M6A5N6</accession>
<dbReference type="Proteomes" id="UP000482653">
    <property type="component" value="Unassembled WGS sequence"/>
</dbReference>
<gene>
    <name evidence="3" type="ORF">F2Y81_13720</name>
    <name evidence="1" type="ORF">F2Y86_18330</name>
    <name evidence="2" type="ORF">F2Y87_18195</name>
</gene>
<dbReference type="Proteomes" id="UP000325055">
    <property type="component" value="Unassembled WGS sequence"/>
</dbReference>
<reference evidence="4 5" key="1">
    <citation type="journal article" date="2019" name="Nat. Med.">
        <title>A library of human gut bacterial isolates paired with longitudinal multiomics data enables mechanistic microbiome research.</title>
        <authorList>
            <person name="Poyet M."/>
            <person name="Groussin M."/>
            <person name="Gibbons S.M."/>
            <person name="Avila-Pacheco J."/>
            <person name="Jiang X."/>
            <person name="Kearney S.M."/>
            <person name="Perrotta A.R."/>
            <person name="Berdy B."/>
            <person name="Zhao S."/>
            <person name="Lieberman T.D."/>
            <person name="Swanson P.K."/>
            <person name="Smith M."/>
            <person name="Roesemann S."/>
            <person name="Alexander J.E."/>
            <person name="Rich S.A."/>
            <person name="Livny J."/>
            <person name="Vlamakis H."/>
            <person name="Clish C."/>
            <person name="Bullock K."/>
            <person name="Deik A."/>
            <person name="Scott J."/>
            <person name="Pierce K.A."/>
            <person name="Xavier R.J."/>
            <person name="Alm E.J."/>
        </authorList>
    </citation>
    <scope>NUCLEOTIDE SEQUENCE [LARGE SCALE GENOMIC DNA]</scope>
    <source>
        <strain evidence="3 5">BIOML-A6</strain>
        <strain evidence="1 4">BIOML-A7</strain>
        <strain evidence="2 6">BIOML-A8</strain>
    </source>
</reference>
<evidence type="ECO:0000313" key="1">
    <source>
        <dbReference type="EMBL" id="KAA5406219.1"/>
    </source>
</evidence>
<sequence>MYLLRIKSVVSSSRGTSERRMYGASTAQIRLRYDLNIPLLQLRSCFRDQESNADGTPLPVFPADGHQLQINRSTKLRLWHHCP</sequence>
<comment type="caution">
    <text evidence="1">The sequence shown here is derived from an EMBL/GenBank/DDBJ whole genome shotgun (WGS) entry which is preliminary data.</text>
</comment>
<dbReference type="Proteomes" id="UP000448877">
    <property type="component" value="Unassembled WGS sequence"/>
</dbReference>
<name>A0A5M6A5N6_9BACE</name>
<evidence type="ECO:0000313" key="4">
    <source>
        <dbReference type="Proteomes" id="UP000325055"/>
    </source>
</evidence>
<dbReference type="EMBL" id="VVYV01000022">
    <property type="protein sequence ID" value="KAA5417279.1"/>
    <property type="molecule type" value="Genomic_DNA"/>
</dbReference>
<evidence type="ECO:0000313" key="3">
    <source>
        <dbReference type="EMBL" id="KAA5417279.1"/>
    </source>
</evidence>
<evidence type="ECO:0000313" key="5">
    <source>
        <dbReference type="Proteomes" id="UP000448877"/>
    </source>
</evidence>
<proteinExistence type="predicted"/>
<dbReference type="AlphaFoldDB" id="A0A5M6A5N6"/>
<evidence type="ECO:0000313" key="2">
    <source>
        <dbReference type="EMBL" id="KAA5416644.1"/>
    </source>
</evidence>
<protein>
    <submittedName>
        <fullName evidence="1">Uncharacterized protein</fullName>
    </submittedName>
</protein>
<organism evidence="1 4">
    <name type="scientific">Bacteroides cellulosilyticus</name>
    <dbReference type="NCBI Taxonomy" id="246787"/>
    <lineage>
        <taxon>Bacteria</taxon>
        <taxon>Pseudomonadati</taxon>
        <taxon>Bacteroidota</taxon>
        <taxon>Bacteroidia</taxon>
        <taxon>Bacteroidales</taxon>
        <taxon>Bacteroidaceae</taxon>
        <taxon>Bacteroides</taxon>
    </lineage>
</organism>
<dbReference type="EMBL" id="VVYW01000016">
    <property type="protein sequence ID" value="KAA5406219.1"/>
    <property type="molecule type" value="Genomic_DNA"/>
</dbReference>